<gene>
    <name evidence="1" type="ORF">D9757_007874</name>
</gene>
<evidence type="ECO:0008006" key="3">
    <source>
        <dbReference type="Google" id="ProtNLM"/>
    </source>
</evidence>
<evidence type="ECO:0000313" key="2">
    <source>
        <dbReference type="Proteomes" id="UP000518752"/>
    </source>
</evidence>
<evidence type="ECO:0000313" key="1">
    <source>
        <dbReference type="EMBL" id="KAF5381214.1"/>
    </source>
</evidence>
<dbReference type="AlphaFoldDB" id="A0A8H5HDF6"/>
<accession>A0A8H5HDF6</accession>
<dbReference type="Proteomes" id="UP000518752">
    <property type="component" value="Unassembled WGS sequence"/>
</dbReference>
<dbReference type="OrthoDB" id="3365698at2759"/>
<dbReference type="EMBL" id="JAACJN010000059">
    <property type="protein sequence ID" value="KAF5381214.1"/>
    <property type="molecule type" value="Genomic_DNA"/>
</dbReference>
<reference evidence="1 2" key="1">
    <citation type="journal article" date="2020" name="ISME J.">
        <title>Uncovering the hidden diversity of litter-decomposition mechanisms in mushroom-forming fungi.</title>
        <authorList>
            <person name="Floudas D."/>
            <person name="Bentzer J."/>
            <person name="Ahren D."/>
            <person name="Johansson T."/>
            <person name="Persson P."/>
            <person name="Tunlid A."/>
        </authorList>
    </citation>
    <scope>NUCLEOTIDE SEQUENCE [LARGE SCALE GENOMIC DNA]</scope>
    <source>
        <strain evidence="1 2">CBS 406.79</strain>
    </source>
</reference>
<dbReference type="SUPFAM" id="SSF52047">
    <property type="entry name" value="RNI-like"/>
    <property type="match status" value="1"/>
</dbReference>
<sequence length="460" mass="52430">MSPPKSLAAYQDTYTKFRAKCRSNHIPISPLEEAELGDCIESTRHDLQNRSGSSAQDLLLSKTLDYQTSLLAPIRRLPPEIYSHIFSIFASISTSSGFNVHLDVRRSLKYHKPRKMLFGAVFTLTWVCSSWRAQAILQSDLWASLNLVIRENKDMLDNEGKELWSFLRECILRAGDFVPLDLRLDLPPTFPLYPDTLGAFECLMIHAHRWRRLIVDTAQLQIYFEFLKRLAASTKLSYPLMLPSLEEIRINFQQGTTPDERIMATATLFSESFPSCPRLQTIGMSHLMLNGQFDRFFQNLTVLEIGRFGGRSFAHLLGRCPLLRSLTIHDFRRTEDLSSSPSDPCCFCHAHLSALTLEIGEYFPKGVWADDALCLPSLSELSVSFGEIYFDDFESTPSFSHMQKVALYELRGMLVRSQCRLRLVKVYKETVHGYCAAQNAIDEFLASIPLRSDAVCLELE</sequence>
<keyword evidence="2" id="KW-1185">Reference proteome</keyword>
<proteinExistence type="predicted"/>
<name>A0A8H5HDF6_9AGAR</name>
<protein>
    <recommendedName>
        <fullName evidence="3">F-box domain-containing protein</fullName>
    </recommendedName>
</protein>
<dbReference type="Gene3D" id="3.80.10.10">
    <property type="entry name" value="Ribonuclease Inhibitor"/>
    <property type="match status" value="1"/>
</dbReference>
<comment type="caution">
    <text evidence="1">The sequence shown here is derived from an EMBL/GenBank/DDBJ whole genome shotgun (WGS) entry which is preliminary data.</text>
</comment>
<organism evidence="1 2">
    <name type="scientific">Collybiopsis confluens</name>
    <dbReference type="NCBI Taxonomy" id="2823264"/>
    <lineage>
        <taxon>Eukaryota</taxon>
        <taxon>Fungi</taxon>
        <taxon>Dikarya</taxon>
        <taxon>Basidiomycota</taxon>
        <taxon>Agaricomycotina</taxon>
        <taxon>Agaricomycetes</taxon>
        <taxon>Agaricomycetidae</taxon>
        <taxon>Agaricales</taxon>
        <taxon>Marasmiineae</taxon>
        <taxon>Omphalotaceae</taxon>
        <taxon>Collybiopsis</taxon>
    </lineage>
</organism>
<dbReference type="InterPro" id="IPR032675">
    <property type="entry name" value="LRR_dom_sf"/>
</dbReference>